<organism evidence="1 2">
    <name type="scientific">Stylonychia lemnae</name>
    <name type="common">Ciliate</name>
    <dbReference type="NCBI Taxonomy" id="5949"/>
    <lineage>
        <taxon>Eukaryota</taxon>
        <taxon>Sar</taxon>
        <taxon>Alveolata</taxon>
        <taxon>Ciliophora</taxon>
        <taxon>Intramacronucleata</taxon>
        <taxon>Spirotrichea</taxon>
        <taxon>Stichotrichia</taxon>
        <taxon>Sporadotrichida</taxon>
        <taxon>Oxytrichidae</taxon>
        <taxon>Stylonychinae</taxon>
        <taxon>Stylonychia</taxon>
    </lineage>
</organism>
<keyword evidence="2" id="KW-1185">Reference proteome</keyword>
<dbReference type="InParanoid" id="A0A078ATJ3"/>
<dbReference type="Proteomes" id="UP000039865">
    <property type="component" value="Unassembled WGS sequence"/>
</dbReference>
<proteinExistence type="predicted"/>
<name>A0A078ATJ3_STYLE</name>
<sequence>MEDYTDICSPQMLYSFDMSPPKTYKKQNQSKTSYNLGSPYDQTDLIPDVLISNTQQLEGSSFTMQSLLDRDFRNVRIKSNHTSLAKRERSPAILQTKQNQGYKSIRDSQKLNRQDFALFQRLSSHVNASSSQIINSGYGVDGNPIINDVLKTTCLSVIKNLNKITEKTKASLHRNSKSQWLDQKNTKHLLGIKDLRKDKSLKDNFKIHPIFSLRSSKKDNNSIYRIGKQSQPVIQQFKNNQNDPLQPTRIYTGKGQHENFIIKLKSRKDALSSERNKLDSLINQVKTQNINNYMSQGNKRDQSNSSINMGYKENDVIHHEKDMIIGSFSPDNIQSKEMQEQFRLRLKKRLEFNKSNEFTRVLGNDYLTKKLEIKANKIDPYHLMLNESINYHDNFKSQANNLKQSLNNSNVDMLFKESVLAHSPLKRYKKSIAIEMPKVVNITNNNVHNISSQNNISIV</sequence>
<dbReference type="AlphaFoldDB" id="A0A078ATJ3"/>
<gene>
    <name evidence="1" type="primary">Contig16363.g17428</name>
    <name evidence="1" type="ORF">STYLEM_13576</name>
</gene>
<evidence type="ECO:0000313" key="1">
    <source>
        <dbReference type="EMBL" id="CDW84512.1"/>
    </source>
</evidence>
<dbReference type="EMBL" id="CCKQ01012874">
    <property type="protein sequence ID" value="CDW84512.1"/>
    <property type="molecule type" value="Genomic_DNA"/>
</dbReference>
<accession>A0A078ATJ3</accession>
<evidence type="ECO:0000313" key="2">
    <source>
        <dbReference type="Proteomes" id="UP000039865"/>
    </source>
</evidence>
<protein>
    <submittedName>
        <fullName evidence="1">Uncharacterized protein</fullName>
    </submittedName>
</protein>
<reference evidence="1 2" key="1">
    <citation type="submission" date="2014-06" db="EMBL/GenBank/DDBJ databases">
        <authorList>
            <person name="Swart Estienne"/>
        </authorList>
    </citation>
    <scope>NUCLEOTIDE SEQUENCE [LARGE SCALE GENOMIC DNA]</scope>
    <source>
        <strain evidence="1 2">130c</strain>
    </source>
</reference>